<organism evidence="4 5">
    <name type="scientific">Chryseosolibacter indicus</name>
    <dbReference type="NCBI Taxonomy" id="2782351"/>
    <lineage>
        <taxon>Bacteria</taxon>
        <taxon>Pseudomonadati</taxon>
        <taxon>Bacteroidota</taxon>
        <taxon>Cytophagia</taxon>
        <taxon>Cytophagales</taxon>
        <taxon>Chryseotaleaceae</taxon>
        <taxon>Chryseosolibacter</taxon>
    </lineage>
</organism>
<dbReference type="Proteomes" id="UP000772618">
    <property type="component" value="Unassembled WGS sequence"/>
</dbReference>
<dbReference type="Pfam" id="PF16344">
    <property type="entry name" value="FecR_C"/>
    <property type="match status" value="1"/>
</dbReference>
<dbReference type="Gene3D" id="2.60.120.1440">
    <property type="match status" value="1"/>
</dbReference>
<reference evidence="4 5" key="1">
    <citation type="submission" date="2021-05" db="EMBL/GenBank/DDBJ databases">
        <title>A Polyphasic approach of four new species of the genus Ohtaekwangia: Ohtaekwangia histidinii sp. nov., Ohtaekwangia cretensis sp. nov., Ohtaekwangia indiensis sp. nov., Ohtaekwangia reichenbachii sp. nov. from diverse environment.</title>
        <authorList>
            <person name="Octaviana S."/>
        </authorList>
    </citation>
    <scope>NUCLEOTIDE SEQUENCE [LARGE SCALE GENOMIC DNA]</scope>
    <source>
        <strain evidence="4 5">PWU20</strain>
    </source>
</reference>
<dbReference type="EMBL" id="JAHESD010000048">
    <property type="protein sequence ID" value="MBT1705168.1"/>
    <property type="molecule type" value="Genomic_DNA"/>
</dbReference>
<dbReference type="PANTHER" id="PTHR30273:SF2">
    <property type="entry name" value="PROTEIN FECR"/>
    <property type="match status" value="1"/>
</dbReference>
<name>A0ABS5VUR6_9BACT</name>
<sequence length="365" mass="41920">MEEHRDQKAAELAQNVLFIKWVKDRDSNIELNVYWRNWLSNNPDKQEIFEEARAMVLAVLEEEQYDLPTGKQKELWNRIYESTQAEAEDKVKFLWKPWRRWAAVVFILCIALWGGLRLSNKKQIHQSSSAESHNLISQHNTSSTPKTVLLVDGSSIILQPGSKLKYPNQFVADRREVYLEGEAFFEVSRDPSKPFLVHSNEIVTRVLGTSFIVRNFESEREIRVQVKSGKVSVFRSSEEAHETLNDTSDPVVHGVVLTPNQQVVYERKAMRLTKSLVENPAVLTPIAKQDFEFHDAPIHEVFKSIEEAYGVTIVYDEQALVNCSLNASLNDITLYEKLKLICKTINATYQIMDSQIIVYGKGCTE</sequence>
<evidence type="ECO:0000256" key="1">
    <source>
        <dbReference type="SAM" id="Phobius"/>
    </source>
</evidence>
<dbReference type="InterPro" id="IPR012373">
    <property type="entry name" value="Ferrdict_sens_TM"/>
</dbReference>
<dbReference type="InterPro" id="IPR006860">
    <property type="entry name" value="FecR"/>
</dbReference>
<dbReference type="PIRSF" id="PIRSF018266">
    <property type="entry name" value="FecR"/>
    <property type="match status" value="1"/>
</dbReference>
<keyword evidence="1" id="KW-1133">Transmembrane helix</keyword>
<feature type="domain" description="Protein FecR C-terminal" evidence="3">
    <location>
        <begin position="291"/>
        <end position="358"/>
    </location>
</feature>
<dbReference type="RefSeq" id="WP_254155123.1">
    <property type="nucleotide sequence ID" value="NZ_JAHESD010000048.1"/>
</dbReference>
<proteinExistence type="predicted"/>
<dbReference type="PANTHER" id="PTHR30273">
    <property type="entry name" value="PERIPLASMIC SIGNAL SENSOR AND SIGMA FACTOR ACTIVATOR FECR-RELATED"/>
    <property type="match status" value="1"/>
</dbReference>
<keyword evidence="1" id="KW-0812">Transmembrane</keyword>
<comment type="caution">
    <text evidence="4">The sequence shown here is derived from an EMBL/GenBank/DDBJ whole genome shotgun (WGS) entry which is preliminary data.</text>
</comment>
<evidence type="ECO:0000259" key="3">
    <source>
        <dbReference type="Pfam" id="PF16344"/>
    </source>
</evidence>
<keyword evidence="1" id="KW-0472">Membrane</keyword>
<dbReference type="InterPro" id="IPR032508">
    <property type="entry name" value="FecR_C"/>
</dbReference>
<evidence type="ECO:0000259" key="2">
    <source>
        <dbReference type="Pfam" id="PF04773"/>
    </source>
</evidence>
<keyword evidence="5" id="KW-1185">Reference proteome</keyword>
<evidence type="ECO:0000313" key="4">
    <source>
        <dbReference type="EMBL" id="MBT1705168.1"/>
    </source>
</evidence>
<evidence type="ECO:0000313" key="5">
    <source>
        <dbReference type="Proteomes" id="UP000772618"/>
    </source>
</evidence>
<dbReference type="Gene3D" id="3.55.50.30">
    <property type="match status" value="1"/>
</dbReference>
<feature type="domain" description="FecR protein" evidence="2">
    <location>
        <begin position="146"/>
        <end position="231"/>
    </location>
</feature>
<gene>
    <name evidence="4" type="ORF">KK060_17880</name>
</gene>
<protein>
    <submittedName>
        <fullName evidence="4">FecR domain-containing protein</fullName>
    </submittedName>
</protein>
<feature type="transmembrane region" description="Helical" evidence="1">
    <location>
        <begin position="98"/>
        <end position="116"/>
    </location>
</feature>
<dbReference type="Pfam" id="PF04773">
    <property type="entry name" value="FecR"/>
    <property type="match status" value="1"/>
</dbReference>
<accession>A0ABS5VUR6</accession>